<dbReference type="GO" id="GO:0005634">
    <property type="term" value="C:nucleus"/>
    <property type="evidence" value="ECO:0007669"/>
    <property type="project" value="UniProtKB-SubCell"/>
</dbReference>
<dbReference type="SUPFAM" id="SSF46785">
    <property type="entry name" value="Winged helix' DNA-binding domain"/>
    <property type="match status" value="1"/>
</dbReference>
<feature type="non-terminal residue" evidence="5">
    <location>
        <position position="80"/>
    </location>
</feature>
<dbReference type="Gene3D" id="1.10.10.10">
    <property type="entry name" value="Winged helix-like DNA-binding domain superfamily/Winged helix DNA-binding domain"/>
    <property type="match status" value="1"/>
</dbReference>
<dbReference type="GO" id="GO:0000981">
    <property type="term" value="F:DNA-binding transcription factor activity, RNA polymerase II-specific"/>
    <property type="evidence" value="ECO:0007669"/>
    <property type="project" value="TreeGrafter"/>
</dbReference>
<feature type="DNA-binding region" description="Fork-head" evidence="3">
    <location>
        <begin position="5"/>
        <end position="80"/>
    </location>
</feature>
<keyword evidence="6" id="KW-1185">Reference proteome</keyword>
<reference evidence="5" key="1">
    <citation type="journal article" date="2020" name="Stud. Mycol.">
        <title>101 Dothideomycetes genomes: a test case for predicting lifestyles and emergence of pathogens.</title>
        <authorList>
            <person name="Haridas S."/>
            <person name="Albert R."/>
            <person name="Binder M."/>
            <person name="Bloem J."/>
            <person name="Labutti K."/>
            <person name="Salamov A."/>
            <person name="Andreopoulos B."/>
            <person name="Baker S."/>
            <person name="Barry K."/>
            <person name="Bills G."/>
            <person name="Bluhm B."/>
            <person name="Cannon C."/>
            <person name="Castanera R."/>
            <person name="Culley D."/>
            <person name="Daum C."/>
            <person name="Ezra D."/>
            <person name="Gonzalez J."/>
            <person name="Henrissat B."/>
            <person name="Kuo A."/>
            <person name="Liang C."/>
            <person name="Lipzen A."/>
            <person name="Lutzoni F."/>
            <person name="Magnuson J."/>
            <person name="Mondo S."/>
            <person name="Nolan M."/>
            <person name="Ohm R."/>
            <person name="Pangilinan J."/>
            <person name="Park H.-J."/>
            <person name="Ramirez L."/>
            <person name="Alfaro M."/>
            <person name="Sun H."/>
            <person name="Tritt A."/>
            <person name="Yoshinaga Y."/>
            <person name="Zwiers L.-H."/>
            <person name="Turgeon B."/>
            <person name="Goodwin S."/>
            <person name="Spatafora J."/>
            <person name="Crous P."/>
            <person name="Grigoriev I."/>
        </authorList>
    </citation>
    <scope>NUCLEOTIDE SEQUENCE</scope>
    <source>
        <strain evidence="5">CBS 116435</strain>
    </source>
</reference>
<dbReference type="InterPro" id="IPR036388">
    <property type="entry name" value="WH-like_DNA-bd_sf"/>
</dbReference>
<dbReference type="SMART" id="SM00339">
    <property type="entry name" value="FH"/>
    <property type="match status" value="1"/>
</dbReference>
<dbReference type="PANTHER" id="PTHR11829:SF343">
    <property type="entry name" value="FORK-HEAD DOMAIN-CONTAINING PROTEIN"/>
    <property type="match status" value="1"/>
</dbReference>
<comment type="subcellular location">
    <subcellularLocation>
        <location evidence="3">Nucleus</location>
    </subcellularLocation>
</comment>
<feature type="non-terminal residue" evidence="5">
    <location>
        <position position="1"/>
    </location>
</feature>
<dbReference type="InterPro" id="IPR030456">
    <property type="entry name" value="TF_fork_head_CS_2"/>
</dbReference>
<dbReference type="CDD" id="cd00059">
    <property type="entry name" value="FH_FOX"/>
    <property type="match status" value="1"/>
</dbReference>
<dbReference type="PANTHER" id="PTHR11829">
    <property type="entry name" value="FORKHEAD BOX PROTEIN"/>
    <property type="match status" value="1"/>
</dbReference>
<keyword evidence="2 3" id="KW-0539">Nucleus</keyword>
<name>A0A9P4QK98_9PEZI</name>
<dbReference type="Pfam" id="PF00250">
    <property type="entry name" value="Forkhead"/>
    <property type="match status" value="1"/>
</dbReference>
<dbReference type="InterPro" id="IPR036390">
    <property type="entry name" value="WH_DNA-bd_sf"/>
</dbReference>
<dbReference type="GO" id="GO:0000978">
    <property type="term" value="F:RNA polymerase II cis-regulatory region sequence-specific DNA binding"/>
    <property type="evidence" value="ECO:0007669"/>
    <property type="project" value="TreeGrafter"/>
</dbReference>
<dbReference type="AlphaFoldDB" id="A0A9P4QK98"/>
<dbReference type="PROSITE" id="PS00658">
    <property type="entry name" value="FORK_HEAD_2"/>
    <property type="match status" value="1"/>
</dbReference>
<evidence type="ECO:0000256" key="2">
    <source>
        <dbReference type="ARBA" id="ARBA00023242"/>
    </source>
</evidence>
<dbReference type="Proteomes" id="UP000799441">
    <property type="component" value="Unassembled WGS sequence"/>
</dbReference>
<comment type="caution">
    <text evidence="5">The sequence shown here is derived from an EMBL/GenBank/DDBJ whole genome shotgun (WGS) entry which is preliminary data.</text>
</comment>
<evidence type="ECO:0000313" key="6">
    <source>
        <dbReference type="Proteomes" id="UP000799441"/>
    </source>
</evidence>
<dbReference type="EMBL" id="MU003765">
    <property type="protein sequence ID" value="KAF2726307.1"/>
    <property type="molecule type" value="Genomic_DNA"/>
</dbReference>
<gene>
    <name evidence="5" type="ORF">K431DRAFT_212659</name>
</gene>
<dbReference type="GO" id="GO:0030154">
    <property type="term" value="P:cell differentiation"/>
    <property type="evidence" value="ECO:0007669"/>
    <property type="project" value="TreeGrafter"/>
</dbReference>
<evidence type="ECO:0000259" key="4">
    <source>
        <dbReference type="PROSITE" id="PS50039"/>
    </source>
</evidence>
<feature type="domain" description="Fork-head" evidence="4">
    <location>
        <begin position="5"/>
        <end position="80"/>
    </location>
</feature>
<dbReference type="PRINTS" id="PR00053">
    <property type="entry name" value="FORKHEAD"/>
</dbReference>
<accession>A0A9P4QK98</accession>
<evidence type="ECO:0000256" key="1">
    <source>
        <dbReference type="ARBA" id="ARBA00023125"/>
    </source>
</evidence>
<dbReference type="OrthoDB" id="5402974at2759"/>
<organism evidence="5 6">
    <name type="scientific">Polychaeton citri CBS 116435</name>
    <dbReference type="NCBI Taxonomy" id="1314669"/>
    <lineage>
        <taxon>Eukaryota</taxon>
        <taxon>Fungi</taxon>
        <taxon>Dikarya</taxon>
        <taxon>Ascomycota</taxon>
        <taxon>Pezizomycotina</taxon>
        <taxon>Dothideomycetes</taxon>
        <taxon>Dothideomycetidae</taxon>
        <taxon>Capnodiales</taxon>
        <taxon>Capnodiaceae</taxon>
        <taxon>Polychaeton</taxon>
    </lineage>
</organism>
<sequence length="80" mass="9520">EELKKPTQTYIILIDEALRNHPTGIMDLQEIYDKICKRYPYYKYRANTTGWQSSVRHNLISCERFVEAGKQGKGRLWKID</sequence>
<dbReference type="PROSITE" id="PS50039">
    <property type="entry name" value="FORK_HEAD_3"/>
    <property type="match status" value="1"/>
</dbReference>
<proteinExistence type="predicted"/>
<evidence type="ECO:0000313" key="5">
    <source>
        <dbReference type="EMBL" id="KAF2726307.1"/>
    </source>
</evidence>
<evidence type="ECO:0000256" key="3">
    <source>
        <dbReference type="PROSITE-ProRule" id="PRU00089"/>
    </source>
</evidence>
<dbReference type="InterPro" id="IPR001766">
    <property type="entry name" value="Fork_head_dom"/>
</dbReference>
<dbReference type="GO" id="GO:0009653">
    <property type="term" value="P:anatomical structure morphogenesis"/>
    <property type="evidence" value="ECO:0007669"/>
    <property type="project" value="TreeGrafter"/>
</dbReference>
<protein>
    <submittedName>
        <fullName evidence="5">Winged helix DNA-binding domain-containing protein</fullName>
    </submittedName>
</protein>
<dbReference type="InterPro" id="IPR050211">
    <property type="entry name" value="FOX_domain-containing"/>
</dbReference>
<keyword evidence="1 3" id="KW-0238">DNA-binding</keyword>